<reference evidence="2" key="2">
    <citation type="submission" date="2020-09" db="EMBL/GenBank/DDBJ databases">
        <authorList>
            <person name="Sun Q."/>
            <person name="Ohkuma M."/>
        </authorList>
    </citation>
    <scope>NUCLEOTIDE SEQUENCE</scope>
    <source>
        <strain evidence="2">JCM 4815</strain>
    </source>
</reference>
<keyword evidence="3" id="KW-1185">Reference proteome</keyword>
<name>A0A918QEB1_9ACTN</name>
<reference evidence="2" key="1">
    <citation type="journal article" date="2014" name="Int. J. Syst. Evol. Microbiol.">
        <title>Complete genome sequence of Corynebacterium casei LMG S-19264T (=DSM 44701T), isolated from a smear-ripened cheese.</title>
        <authorList>
            <consortium name="US DOE Joint Genome Institute (JGI-PGF)"/>
            <person name="Walter F."/>
            <person name="Albersmeier A."/>
            <person name="Kalinowski J."/>
            <person name="Ruckert C."/>
        </authorList>
    </citation>
    <scope>NUCLEOTIDE SEQUENCE</scope>
    <source>
        <strain evidence="2">JCM 4815</strain>
    </source>
</reference>
<gene>
    <name evidence="2" type="ORF">GCM10010365_75590</name>
</gene>
<feature type="region of interest" description="Disordered" evidence="1">
    <location>
        <begin position="85"/>
        <end position="138"/>
    </location>
</feature>
<dbReference type="EMBL" id="BMVW01000031">
    <property type="protein sequence ID" value="GGZ43915.1"/>
    <property type="molecule type" value="Genomic_DNA"/>
</dbReference>
<evidence type="ECO:0000313" key="2">
    <source>
        <dbReference type="EMBL" id="GGZ43915.1"/>
    </source>
</evidence>
<evidence type="ECO:0000313" key="3">
    <source>
        <dbReference type="Proteomes" id="UP000622166"/>
    </source>
</evidence>
<sequence>MTAEDSTTRDLTAAVRVRAEGDADEESLTYLREKVGAVLGRPGLPPVSGEVHVTRAVAHHIEPPWTAGADVRVGGDHVVVHARELADRGGGASAGRGARRPPGETPASGRGAQGRPRPDAREHRSWRATPLAVAGTRA</sequence>
<dbReference type="AlphaFoldDB" id="A0A918QEB1"/>
<dbReference type="Proteomes" id="UP000622166">
    <property type="component" value="Unassembled WGS sequence"/>
</dbReference>
<organism evidence="2 3">
    <name type="scientific">Streptomyces poonensis</name>
    <dbReference type="NCBI Taxonomy" id="68255"/>
    <lineage>
        <taxon>Bacteria</taxon>
        <taxon>Bacillati</taxon>
        <taxon>Actinomycetota</taxon>
        <taxon>Actinomycetes</taxon>
        <taxon>Kitasatosporales</taxon>
        <taxon>Streptomycetaceae</taxon>
        <taxon>Streptomyces</taxon>
    </lineage>
</organism>
<accession>A0A918QEB1</accession>
<feature type="compositionally biased region" description="Basic and acidic residues" evidence="1">
    <location>
        <begin position="116"/>
        <end position="125"/>
    </location>
</feature>
<proteinExistence type="predicted"/>
<protein>
    <submittedName>
        <fullName evidence="2">Uncharacterized protein</fullName>
    </submittedName>
</protein>
<comment type="caution">
    <text evidence="2">The sequence shown here is derived from an EMBL/GenBank/DDBJ whole genome shotgun (WGS) entry which is preliminary data.</text>
</comment>
<evidence type="ECO:0000256" key="1">
    <source>
        <dbReference type="SAM" id="MobiDB-lite"/>
    </source>
</evidence>